<sequence>MKSQPRPARPSPTSPVPPISSRLRGVVYKKGTDEVLEGATVTVSEDGTILVAFPDAPPFQDLNEVDIQIVADARADAEDQTPVNIGERFTQPIKTRVSPPFQAENGDKTDWTKCGPLDWNIGAVMNEAWDDYPNTAYTEKVRKYISPDTRGETEMQHWKSKDTLFWRIPIGTNETIKNGKITVNLPDYPGADVTADNGGYFYISKDLPYGSSENGKTAGNPNTKKFTNIQINGNVVTADLPELPQGTHAVLQLSQKLAGGTAPSGEDVKATARITGDLPDCEYTGEQPPTTDGDKTDYPKCGPLDWNAAAVMDKRLPDYSNNGFLEKVRKDLNPASRGAMEVQHWVTANNKALVWRIPVGTTERITNGKFTLTLPDVPGAEVAFDQENVKIVLHETDGEFGVADNFRPGENTVKFDNVTVEGNVLTADLPELPANKHAIIQVTQTVTEGTAPTGPEVIARAQLTGDMPDCEPTETPGGSGEGSGEGSGGSDGSSTDGSSTIPGILIPLLPLIPLIPGIIPGLPGSGGSSEPGTPGNPGTPGQPGTPANPGQPAQPGKPAQPANPGTGTTGTGTGTTGKTGSGSQGATSQSRPQLANTGVSNGVIILLGAAAFLTAAGALLIGRRRNN</sequence>
<keyword evidence="1" id="KW-0134">Cell wall</keyword>
<proteinExistence type="predicted"/>
<reference evidence="8" key="1">
    <citation type="journal article" date="2021" name="PeerJ">
        <title>Extensive microbial diversity within the chicken gut microbiome revealed by metagenomics and culture.</title>
        <authorList>
            <person name="Gilroy R."/>
            <person name="Ravi A."/>
            <person name="Getino M."/>
            <person name="Pursley I."/>
            <person name="Horton D.L."/>
            <person name="Alikhan N.F."/>
            <person name="Baker D."/>
            <person name="Gharbi K."/>
            <person name="Hall N."/>
            <person name="Watson M."/>
            <person name="Adriaenssens E.M."/>
            <person name="Foster-Nyarko E."/>
            <person name="Jarju S."/>
            <person name="Secka A."/>
            <person name="Antonio M."/>
            <person name="Oren A."/>
            <person name="Chaudhuri R.R."/>
            <person name="La Ragione R."/>
            <person name="Hildebrand F."/>
            <person name="Pallen M.J."/>
        </authorList>
    </citation>
    <scope>NUCLEOTIDE SEQUENCE</scope>
    <source>
        <strain evidence="8">4376</strain>
    </source>
</reference>
<feature type="compositionally biased region" description="Gly residues" evidence="5">
    <location>
        <begin position="567"/>
        <end position="583"/>
    </location>
</feature>
<feature type="compositionally biased region" description="Low complexity" evidence="5">
    <location>
        <begin position="492"/>
        <end position="501"/>
    </location>
</feature>
<name>A0A9D1RYF7_9CORY</name>
<feature type="region of interest" description="Disordered" evidence="5">
    <location>
        <begin position="522"/>
        <end position="595"/>
    </location>
</feature>
<dbReference type="PROSITE" id="PS50847">
    <property type="entry name" value="GRAM_POS_ANCHORING"/>
    <property type="match status" value="1"/>
</dbReference>
<comment type="caution">
    <text evidence="8">The sequence shown here is derived from an EMBL/GenBank/DDBJ whole genome shotgun (WGS) entry which is preliminary data.</text>
</comment>
<keyword evidence="6" id="KW-0472">Membrane</keyword>
<keyword evidence="6" id="KW-1133">Transmembrane helix</keyword>
<evidence type="ECO:0000256" key="1">
    <source>
        <dbReference type="ARBA" id="ARBA00022512"/>
    </source>
</evidence>
<organism evidence="8 9">
    <name type="scientific">Candidatus Corynebacterium gallistercoris</name>
    <dbReference type="NCBI Taxonomy" id="2838530"/>
    <lineage>
        <taxon>Bacteria</taxon>
        <taxon>Bacillati</taxon>
        <taxon>Actinomycetota</taxon>
        <taxon>Actinomycetes</taxon>
        <taxon>Mycobacteriales</taxon>
        <taxon>Corynebacteriaceae</taxon>
        <taxon>Corynebacterium</taxon>
    </lineage>
</organism>
<feature type="compositionally biased region" description="Pro residues" evidence="5">
    <location>
        <begin position="7"/>
        <end position="18"/>
    </location>
</feature>
<dbReference type="InterPro" id="IPR019931">
    <property type="entry name" value="LPXTG_anchor"/>
</dbReference>
<dbReference type="Proteomes" id="UP000824189">
    <property type="component" value="Unassembled WGS sequence"/>
</dbReference>
<keyword evidence="4" id="KW-0572">Peptidoglycan-anchor</keyword>
<evidence type="ECO:0000313" key="9">
    <source>
        <dbReference type="Proteomes" id="UP000824189"/>
    </source>
</evidence>
<evidence type="ECO:0000256" key="2">
    <source>
        <dbReference type="ARBA" id="ARBA00022525"/>
    </source>
</evidence>
<evidence type="ECO:0000256" key="3">
    <source>
        <dbReference type="ARBA" id="ARBA00022729"/>
    </source>
</evidence>
<evidence type="ECO:0000313" key="8">
    <source>
        <dbReference type="EMBL" id="HIW96039.1"/>
    </source>
</evidence>
<dbReference type="NCBIfam" id="TIGR01167">
    <property type="entry name" value="LPXTG_anchor"/>
    <property type="match status" value="1"/>
</dbReference>
<evidence type="ECO:0000256" key="4">
    <source>
        <dbReference type="ARBA" id="ARBA00023088"/>
    </source>
</evidence>
<evidence type="ECO:0000256" key="5">
    <source>
        <dbReference type="SAM" id="MobiDB-lite"/>
    </source>
</evidence>
<feature type="compositionally biased region" description="Low complexity" evidence="5">
    <location>
        <begin position="542"/>
        <end position="566"/>
    </location>
</feature>
<keyword evidence="8" id="KW-0176">Collagen</keyword>
<feature type="compositionally biased region" description="Gly residues" evidence="5">
    <location>
        <begin position="477"/>
        <end position="491"/>
    </location>
</feature>
<keyword evidence="3" id="KW-0732">Signal</keyword>
<accession>A0A9D1RYF7</accession>
<dbReference type="EMBL" id="DXFZ01000074">
    <property type="protein sequence ID" value="HIW96039.1"/>
    <property type="molecule type" value="Genomic_DNA"/>
</dbReference>
<feature type="region of interest" description="Disordered" evidence="5">
    <location>
        <begin position="1"/>
        <end position="21"/>
    </location>
</feature>
<protein>
    <submittedName>
        <fullName evidence="8">Collagen-like protein</fullName>
    </submittedName>
</protein>
<reference evidence="8" key="2">
    <citation type="submission" date="2021-04" db="EMBL/GenBank/DDBJ databases">
        <authorList>
            <person name="Gilroy R."/>
        </authorList>
    </citation>
    <scope>NUCLEOTIDE SEQUENCE</scope>
    <source>
        <strain evidence="8">4376</strain>
    </source>
</reference>
<evidence type="ECO:0000256" key="6">
    <source>
        <dbReference type="SAM" id="Phobius"/>
    </source>
</evidence>
<gene>
    <name evidence="8" type="ORF">H9867_06110</name>
</gene>
<evidence type="ECO:0000259" key="7">
    <source>
        <dbReference type="PROSITE" id="PS50847"/>
    </source>
</evidence>
<keyword evidence="6" id="KW-0812">Transmembrane</keyword>
<feature type="domain" description="Gram-positive cocci surface proteins LPxTG" evidence="7">
    <location>
        <begin position="594"/>
        <end position="627"/>
    </location>
</feature>
<dbReference type="AlphaFoldDB" id="A0A9D1RYF7"/>
<feature type="transmembrane region" description="Helical" evidence="6">
    <location>
        <begin position="599"/>
        <end position="621"/>
    </location>
</feature>
<feature type="region of interest" description="Disordered" evidence="5">
    <location>
        <begin position="463"/>
        <end position="501"/>
    </location>
</feature>
<feature type="region of interest" description="Disordered" evidence="5">
    <location>
        <begin position="279"/>
        <end position="298"/>
    </location>
</feature>
<keyword evidence="2" id="KW-0964">Secreted</keyword>